<organism evidence="8 9">
    <name type="scientific">Propylenella binzhouense</name>
    <dbReference type="NCBI Taxonomy" id="2555902"/>
    <lineage>
        <taxon>Bacteria</taxon>
        <taxon>Pseudomonadati</taxon>
        <taxon>Pseudomonadota</taxon>
        <taxon>Alphaproteobacteria</taxon>
        <taxon>Hyphomicrobiales</taxon>
        <taxon>Propylenellaceae</taxon>
        <taxon>Propylenella</taxon>
    </lineage>
</organism>
<dbReference type="InterPro" id="IPR036909">
    <property type="entry name" value="Cyt_c-like_dom_sf"/>
</dbReference>
<dbReference type="EMBL" id="SPKJ01000003">
    <property type="protein sequence ID" value="MYZ46482.1"/>
    <property type="molecule type" value="Genomic_DNA"/>
</dbReference>
<reference evidence="8" key="1">
    <citation type="submission" date="2019-03" db="EMBL/GenBank/DDBJ databases">
        <title>Afifella sp. nov., isolated from activated sludge.</title>
        <authorList>
            <person name="Li Q."/>
            <person name="Liu Y."/>
        </authorList>
    </citation>
    <scope>NUCLEOTIDE SEQUENCE</scope>
    <source>
        <strain evidence="8">L72</strain>
    </source>
</reference>
<evidence type="ECO:0000256" key="4">
    <source>
        <dbReference type="PROSITE-ProRule" id="PRU00433"/>
    </source>
</evidence>
<protein>
    <submittedName>
        <fullName evidence="8">Cytochrome c</fullName>
    </submittedName>
</protein>
<feature type="domain" description="Cytochrome c" evidence="7">
    <location>
        <begin position="65"/>
        <end position="145"/>
    </location>
</feature>
<evidence type="ECO:0000256" key="2">
    <source>
        <dbReference type="ARBA" id="ARBA00022723"/>
    </source>
</evidence>
<evidence type="ECO:0000256" key="1">
    <source>
        <dbReference type="ARBA" id="ARBA00022617"/>
    </source>
</evidence>
<keyword evidence="3 4" id="KW-0408">Iron</keyword>
<feature type="region of interest" description="Disordered" evidence="5">
    <location>
        <begin position="37"/>
        <end position="61"/>
    </location>
</feature>
<evidence type="ECO:0000259" key="7">
    <source>
        <dbReference type="PROSITE" id="PS51007"/>
    </source>
</evidence>
<evidence type="ECO:0000256" key="6">
    <source>
        <dbReference type="SAM" id="SignalP"/>
    </source>
</evidence>
<feature type="chain" id="PRO_5037121815" evidence="6">
    <location>
        <begin position="22"/>
        <end position="168"/>
    </location>
</feature>
<evidence type="ECO:0000256" key="5">
    <source>
        <dbReference type="SAM" id="MobiDB-lite"/>
    </source>
</evidence>
<dbReference type="GO" id="GO:0009055">
    <property type="term" value="F:electron transfer activity"/>
    <property type="evidence" value="ECO:0007669"/>
    <property type="project" value="InterPro"/>
</dbReference>
<dbReference type="GO" id="GO:0020037">
    <property type="term" value="F:heme binding"/>
    <property type="evidence" value="ECO:0007669"/>
    <property type="project" value="InterPro"/>
</dbReference>
<keyword evidence="2 4" id="KW-0479">Metal-binding</keyword>
<dbReference type="AlphaFoldDB" id="A0A964T2P2"/>
<proteinExistence type="predicted"/>
<feature type="signal peptide" evidence="6">
    <location>
        <begin position="1"/>
        <end position="21"/>
    </location>
</feature>
<dbReference type="Pfam" id="PF13442">
    <property type="entry name" value="Cytochrome_CBB3"/>
    <property type="match status" value="1"/>
</dbReference>
<evidence type="ECO:0000313" key="9">
    <source>
        <dbReference type="Proteomes" id="UP000773614"/>
    </source>
</evidence>
<dbReference type="PROSITE" id="PS51007">
    <property type="entry name" value="CYTC"/>
    <property type="match status" value="1"/>
</dbReference>
<name>A0A964T2P2_9HYPH</name>
<dbReference type="SUPFAM" id="SSF46626">
    <property type="entry name" value="Cytochrome c"/>
    <property type="match status" value="1"/>
</dbReference>
<sequence length="168" mass="17783">MLKKRLLRELCALGLSLFALSATGGAALSEIKGMPSLDATKPLGQPATPKATDSDATRPPSFTEAQVERGQQAFLKNCADCHGDQLNNGEFGGAPLVGSYFDDHWGELTVDALYGYIISAMPPDRPGRLSPQVYADIVAFILDKNGYKAGGQELPGDLAALGAMTLER</sequence>
<comment type="caution">
    <text evidence="8">The sequence shown here is derived from an EMBL/GenBank/DDBJ whole genome shotgun (WGS) entry which is preliminary data.</text>
</comment>
<keyword evidence="1 4" id="KW-0349">Heme</keyword>
<keyword evidence="9" id="KW-1185">Reference proteome</keyword>
<dbReference type="Proteomes" id="UP000773614">
    <property type="component" value="Unassembled WGS sequence"/>
</dbReference>
<gene>
    <name evidence="8" type="ORF">E4O86_01940</name>
</gene>
<dbReference type="GO" id="GO:0046872">
    <property type="term" value="F:metal ion binding"/>
    <property type="evidence" value="ECO:0007669"/>
    <property type="project" value="UniProtKB-KW"/>
</dbReference>
<accession>A0A964T2P2</accession>
<evidence type="ECO:0000256" key="3">
    <source>
        <dbReference type="ARBA" id="ARBA00023004"/>
    </source>
</evidence>
<dbReference type="InterPro" id="IPR009056">
    <property type="entry name" value="Cyt_c-like_dom"/>
</dbReference>
<dbReference type="Gene3D" id="1.10.760.10">
    <property type="entry name" value="Cytochrome c-like domain"/>
    <property type="match status" value="1"/>
</dbReference>
<keyword evidence="6" id="KW-0732">Signal</keyword>
<evidence type="ECO:0000313" key="8">
    <source>
        <dbReference type="EMBL" id="MYZ46482.1"/>
    </source>
</evidence>